<organism evidence="1 2">
    <name type="scientific">Lasiosphaeria ovina</name>
    <dbReference type="NCBI Taxonomy" id="92902"/>
    <lineage>
        <taxon>Eukaryota</taxon>
        <taxon>Fungi</taxon>
        <taxon>Dikarya</taxon>
        <taxon>Ascomycota</taxon>
        <taxon>Pezizomycotina</taxon>
        <taxon>Sordariomycetes</taxon>
        <taxon>Sordariomycetidae</taxon>
        <taxon>Sordariales</taxon>
        <taxon>Lasiosphaeriaceae</taxon>
        <taxon>Lasiosphaeria</taxon>
    </lineage>
</organism>
<feature type="non-terminal residue" evidence="1">
    <location>
        <position position="102"/>
    </location>
</feature>
<dbReference type="Proteomes" id="UP001287356">
    <property type="component" value="Unassembled WGS sequence"/>
</dbReference>
<dbReference type="AlphaFoldDB" id="A0AAE0JS71"/>
<name>A0AAE0JS71_9PEZI</name>
<protein>
    <submittedName>
        <fullName evidence="1">Uncharacterized protein</fullName>
    </submittedName>
</protein>
<gene>
    <name evidence="1" type="ORF">B0T24DRAFT_643057</name>
</gene>
<evidence type="ECO:0000313" key="2">
    <source>
        <dbReference type="Proteomes" id="UP001287356"/>
    </source>
</evidence>
<dbReference type="EMBL" id="JAULSN010000013">
    <property type="protein sequence ID" value="KAK3360919.1"/>
    <property type="molecule type" value="Genomic_DNA"/>
</dbReference>
<keyword evidence="2" id="KW-1185">Reference proteome</keyword>
<proteinExistence type="predicted"/>
<sequence>MPVQLYRIIGPLAWLLLLGEKHHRHAQRPAIRGPNACLSAHPSDWPPHSVSRQAPFPSMRVLASFCGLHPVFVTVDPSSVAPRAMPCHAMPPRHARPRRALH</sequence>
<reference evidence="1" key="2">
    <citation type="submission" date="2023-06" db="EMBL/GenBank/DDBJ databases">
        <authorList>
            <consortium name="Lawrence Berkeley National Laboratory"/>
            <person name="Haridas S."/>
            <person name="Hensen N."/>
            <person name="Bonometti L."/>
            <person name="Westerberg I."/>
            <person name="Brannstrom I.O."/>
            <person name="Guillou S."/>
            <person name="Cros-Aarteil S."/>
            <person name="Calhoun S."/>
            <person name="Kuo A."/>
            <person name="Mondo S."/>
            <person name="Pangilinan J."/>
            <person name="Riley R."/>
            <person name="Labutti K."/>
            <person name="Andreopoulos B."/>
            <person name="Lipzen A."/>
            <person name="Chen C."/>
            <person name="Yanf M."/>
            <person name="Daum C."/>
            <person name="Ng V."/>
            <person name="Clum A."/>
            <person name="Steindorff A."/>
            <person name="Ohm R."/>
            <person name="Martin F."/>
            <person name="Silar P."/>
            <person name="Natvig D."/>
            <person name="Lalanne C."/>
            <person name="Gautier V."/>
            <person name="Ament-Velasquez S.L."/>
            <person name="Kruys A."/>
            <person name="Hutchinson M.I."/>
            <person name="Powell A.J."/>
            <person name="Barry K."/>
            <person name="Miller A.N."/>
            <person name="Grigoriev I.V."/>
            <person name="Debuchy R."/>
            <person name="Gladieux P."/>
            <person name="Thoren M.H."/>
            <person name="Johannesson H."/>
        </authorList>
    </citation>
    <scope>NUCLEOTIDE SEQUENCE</scope>
    <source>
        <strain evidence="1">CBS 958.72</strain>
    </source>
</reference>
<reference evidence="1" key="1">
    <citation type="journal article" date="2023" name="Mol. Phylogenet. Evol.">
        <title>Genome-scale phylogeny and comparative genomics of the fungal order Sordariales.</title>
        <authorList>
            <person name="Hensen N."/>
            <person name="Bonometti L."/>
            <person name="Westerberg I."/>
            <person name="Brannstrom I.O."/>
            <person name="Guillou S."/>
            <person name="Cros-Aarteil S."/>
            <person name="Calhoun S."/>
            <person name="Haridas S."/>
            <person name="Kuo A."/>
            <person name="Mondo S."/>
            <person name="Pangilinan J."/>
            <person name="Riley R."/>
            <person name="LaButti K."/>
            <person name="Andreopoulos B."/>
            <person name="Lipzen A."/>
            <person name="Chen C."/>
            <person name="Yan M."/>
            <person name="Daum C."/>
            <person name="Ng V."/>
            <person name="Clum A."/>
            <person name="Steindorff A."/>
            <person name="Ohm R.A."/>
            <person name="Martin F."/>
            <person name="Silar P."/>
            <person name="Natvig D.O."/>
            <person name="Lalanne C."/>
            <person name="Gautier V."/>
            <person name="Ament-Velasquez S.L."/>
            <person name="Kruys A."/>
            <person name="Hutchinson M.I."/>
            <person name="Powell A.J."/>
            <person name="Barry K."/>
            <person name="Miller A.N."/>
            <person name="Grigoriev I.V."/>
            <person name="Debuchy R."/>
            <person name="Gladieux P."/>
            <person name="Hiltunen Thoren M."/>
            <person name="Johannesson H."/>
        </authorList>
    </citation>
    <scope>NUCLEOTIDE SEQUENCE</scope>
    <source>
        <strain evidence="1">CBS 958.72</strain>
    </source>
</reference>
<comment type="caution">
    <text evidence="1">The sequence shown here is derived from an EMBL/GenBank/DDBJ whole genome shotgun (WGS) entry which is preliminary data.</text>
</comment>
<accession>A0AAE0JS71</accession>
<evidence type="ECO:0000313" key="1">
    <source>
        <dbReference type="EMBL" id="KAK3360919.1"/>
    </source>
</evidence>